<proteinExistence type="inferred from homology"/>
<reference evidence="7 8" key="2">
    <citation type="journal article" date="2013" name="PLoS ONE">
        <title>Whole genome mapping and re-organization of the nuclear and mitochondrial genomes of Babesia microti isolates.</title>
        <authorList>
            <person name="Cornillot E."/>
            <person name="Dassouli A."/>
            <person name="Garg A."/>
            <person name="Pachikara N."/>
            <person name="Randazzo S."/>
            <person name="Depoix D."/>
            <person name="Carcy B."/>
            <person name="Delbecq S."/>
            <person name="Frutos R."/>
            <person name="Silva J.C."/>
            <person name="Sutton R."/>
            <person name="Krause P.J."/>
            <person name="Mamoun C.B."/>
        </authorList>
    </citation>
    <scope>NUCLEOTIDE SEQUENCE [LARGE SCALE GENOMIC DNA]</scope>
    <source>
        <strain evidence="7 8">RI</strain>
    </source>
</reference>
<comment type="similarity">
    <text evidence="2">Belongs to the SRP14 family.</text>
</comment>
<evidence type="ECO:0000256" key="6">
    <source>
        <dbReference type="ARBA" id="ARBA00023274"/>
    </source>
</evidence>
<name>A0A1N6LWT9_BABMR</name>
<dbReference type="InterPro" id="IPR009018">
    <property type="entry name" value="Signal_recog_particle_SRP9/14"/>
</dbReference>
<dbReference type="Proteomes" id="UP000002899">
    <property type="component" value="Chromosome I"/>
</dbReference>
<keyword evidence="6" id="KW-0687">Ribonucleoprotein</keyword>
<dbReference type="GO" id="GO:0006614">
    <property type="term" value="P:SRP-dependent cotranslational protein targeting to membrane"/>
    <property type="evidence" value="ECO:0007669"/>
    <property type="project" value="InterPro"/>
</dbReference>
<accession>A0A1N6LWT9</accession>
<dbReference type="Gene3D" id="3.30.720.10">
    <property type="entry name" value="Signal recognition particle alu RNA binding heterodimer, srp9/1"/>
    <property type="match status" value="1"/>
</dbReference>
<gene>
    <name evidence="7" type="ORF">BMR1_01G01886</name>
</gene>
<organism evidence="7 8">
    <name type="scientific">Babesia microti (strain RI)</name>
    <dbReference type="NCBI Taxonomy" id="1133968"/>
    <lineage>
        <taxon>Eukaryota</taxon>
        <taxon>Sar</taxon>
        <taxon>Alveolata</taxon>
        <taxon>Apicomplexa</taxon>
        <taxon>Aconoidasida</taxon>
        <taxon>Piroplasmida</taxon>
        <taxon>Babesiidae</taxon>
        <taxon>Babesia</taxon>
    </lineage>
</organism>
<dbReference type="RefSeq" id="XP_021337435.1">
    <property type="nucleotide sequence ID" value="XM_021482837.1"/>
</dbReference>
<keyword evidence="3" id="KW-0963">Cytoplasm</keyword>
<evidence type="ECO:0008006" key="9">
    <source>
        <dbReference type="Google" id="ProtNLM"/>
    </source>
</evidence>
<dbReference type="EMBL" id="FO082871">
    <property type="protein sequence ID" value="SIO73333.1"/>
    <property type="molecule type" value="Genomic_DNA"/>
</dbReference>
<evidence type="ECO:0000256" key="1">
    <source>
        <dbReference type="ARBA" id="ARBA00004496"/>
    </source>
</evidence>
<evidence type="ECO:0000256" key="3">
    <source>
        <dbReference type="ARBA" id="ARBA00022490"/>
    </source>
</evidence>
<evidence type="ECO:0000313" key="8">
    <source>
        <dbReference type="Proteomes" id="UP000002899"/>
    </source>
</evidence>
<dbReference type="KEGG" id="bmic:BMR1_01G01886"/>
<keyword evidence="4" id="KW-0694">RNA-binding</keyword>
<dbReference type="GeneID" id="33043612"/>
<evidence type="ECO:0000256" key="5">
    <source>
        <dbReference type="ARBA" id="ARBA00023135"/>
    </source>
</evidence>
<dbReference type="AlphaFoldDB" id="A0A1N6LWT9"/>
<keyword evidence="5" id="KW-0733">Signal recognition particle</keyword>
<sequence>MLLKRESFIDKLEQIIESQRKGKNHTIRLVFKRYIEGNRNWKRVKIEQPADGAVYCLVRTKIGNVKISTKVDSGSVDRFMERLSKIIDSV</sequence>
<dbReference type="GO" id="GO:0008312">
    <property type="term" value="F:7S RNA binding"/>
    <property type="evidence" value="ECO:0007669"/>
    <property type="project" value="InterPro"/>
</dbReference>
<evidence type="ECO:0000313" key="7">
    <source>
        <dbReference type="EMBL" id="SIO73333.1"/>
    </source>
</evidence>
<comment type="subcellular location">
    <subcellularLocation>
        <location evidence="1">Cytoplasm</location>
    </subcellularLocation>
</comment>
<keyword evidence="8" id="KW-1185">Reference proteome</keyword>
<dbReference type="InterPro" id="IPR003210">
    <property type="entry name" value="Signal_recog_particle_SRP14"/>
</dbReference>
<evidence type="ECO:0000256" key="2">
    <source>
        <dbReference type="ARBA" id="ARBA00010349"/>
    </source>
</evidence>
<dbReference type="GO" id="GO:0005786">
    <property type="term" value="C:signal recognition particle, endoplasmic reticulum targeting"/>
    <property type="evidence" value="ECO:0007669"/>
    <property type="project" value="UniProtKB-KW"/>
</dbReference>
<reference evidence="7 8" key="3">
    <citation type="journal article" date="2016" name="Sci. Rep.">
        <title>Genome-wide diversity and gene expression profiling of Babesia microti isolates identify polymorphic genes that mediate host-pathogen interactions.</title>
        <authorList>
            <person name="Silva J.C."/>
            <person name="Cornillot E."/>
            <person name="McCracken C."/>
            <person name="Usmani-Brown S."/>
            <person name="Dwivedi A."/>
            <person name="Ifeonu O.O."/>
            <person name="Crabtree J."/>
            <person name="Gotia H.T."/>
            <person name="Virji A.Z."/>
            <person name="Reynes C."/>
            <person name="Colinge J."/>
            <person name="Kumar V."/>
            <person name="Lawres L."/>
            <person name="Pazzi J.E."/>
            <person name="Pablo J.V."/>
            <person name="Hung C."/>
            <person name="Brancato J."/>
            <person name="Kumari P."/>
            <person name="Orvis J."/>
            <person name="Tretina K."/>
            <person name="Chibucos M."/>
            <person name="Ott S."/>
            <person name="Sadzewicz L."/>
            <person name="Sengamalay N."/>
            <person name="Shetty A.C."/>
            <person name="Su Q."/>
            <person name="Tallon L."/>
            <person name="Fraser C.M."/>
            <person name="Frutos R."/>
            <person name="Molina D.M."/>
            <person name="Krause P.J."/>
            <person name="Ben Mamoun C."/>
        </authorList>
    </citation>
    <scope>NUCLEOTIDE SEQUENCE [LARGE SCALE GENOMIC DNA]</scope>
    <source>
        <strain evidence="7 8">RI</strain>
    </source>
</reference>
<evidence type="ECO:0000256" key="4">
    <source>
        <dbReference type="ARBA" id="ARBA00022884"/>
    </source>
</evidence>
<protein>
    <recommendedName>
        <fullName evidence="9">Signal recognition particle subunit SRP14</fullName>
    </recommendedName>
</protein>
<dbReference type="Pfam" id="PF02290">
    <property type="entry name" value="SRP14"/>
    <property type="match status" value="1"/>
</dbReference>
<reference evidence="7 8" key="1">
    <citation type="journal article" date="2012" name="Nucleic Acids Res.">
        <title>Sequencing of the smallest Apicomplexan genome from the human pathogen Babesia microti.</title>
        <authorList>
            <person name="Cornillot E."/>
            <person name="Hadj-Kaddour K."/>
            <person name="Dassouli A."/>
            <person name="Noel B."/>
            <person name="Ranwez V."/>
            <person name="Vacherie B."/>
            <person name="Augagneur Y."/>
            <person name="Bres V."/>
            <person name="Duclos A."/>
            <person name="Randazzo S."/>
            <person name="Carcy B."/>
            <person name="Debierre-Grockiego F."/>
            <person name="Delbecq S."/>
            <person name="Moubri-Menage K."/>
            <person name="Shams-Eldin H."/>
            <person name="Usmani-Brown S."/>
            <person name="Bringaud F."/>
            <person name="Wincker P."/>
            <person name="Vivares C.P."/>
            <person name="Schwarz R.T."/>
            <person name="Schetters T.P."/>
            <person name="Krause P.J."/>
            <person name="Gorenflot A."/>
            <person name="Berry V."/>
            <person name="Barbe V."/>
            <person name="Ben Mamoun C."/>
        </authorList>
    </citation>
    <scope>NUCLEOTIDE SEQUENCE [LARGE SCALE GENOMIC DNA]</scope>
    <source>
        <strain evidence="7 8">RI</strain>
    </source>
</reference>
<dbReference type="VEuPathDB" id="PiroplasmaDB:BMR1_01G01886"/>
<dbReference type="GO" id="GO:0030942">
    <property type="term" value="F:endoplasmic reticulum signal peptide binding"/>
    <property type="evidence" value="ECO:0007669"/>
    <property type="project" value="InterPro"/>
</dbReference>
<dbReference type="SUPFAM" id="SSF54762">
    <property type="entry name" value="Signal recognition particle alu RNA binding heterodimer, SRP9/14"/>
    <property type="match status" value="1"/>
</dbReference>
<dbReference type="OrthoDB" id="19209at2759"/>